<gene>
    <name evidence="4" type="ordered locus">A2cp1_2449</name>
</gene>
<dbReference type="AlphaFoldDB" id="B8JBG0"/>
<evidence type="ECO:0000259" key="3">
    <source>
        <dbReference type="Pfam" id="PF12850"/>
    </source>
</evidence>
<accession>B8JBG0</accession>
<comment type="similarity">
    <text evidence="1 2">Belongs to the metallophosphoesterase superfamily. YfcE family.</text>
</comment>
<sequence>MRVGLLSDTHGLLDPALPALFRGCALLVHAGDVVRPEILDALAEVAPVAAVRGNNDRDPAFDALPETVRLALGALRALVVHDLGPRDRPRPPARPLLARDPPELVIHGHSHRPGAARLGPTLYVNPGSAGPRRFRLPRTAAILTVRGRHAQVAFFELGAGRPRPFGAPVDAAL</sequence>
<dbReference type="HOGENOM" id="CLU_063749_3_1_7"/>
<reference evidence="4" key="1">
    <citation type="submission" date="2009-01" db="EMBL/GenBank/DDBJ databases">
        <title>Complete sequence of Anaeromyxobacter dehalogenans 2CP-1.</title>
        <authorList>
            <consortium name="US DOE Joint Genome Institute"/>
            <person name="Lucas S."/>
            <person name="Copeland A."/>
            <person name="Lapidus A."/>
            <person name="Glavina del Rio T."/>
            <person name="Dalin E."/>
            <person name="Tice H."/>
            <person name="Bruce D."/>
            <person name="Goodwin L."/>
            <person name="Pitluck S."/>
            <person name="Saunders E."/>
            <person name="Brettin T."/>
            <person name="Detter J.C."/>
            <person name="Han C."/>
            <person name="Larimer F."/>
            <person name="Land M."/>
            <person name="Hauser L."/>
            <person name="Kyrpides N."/>
            <person name="Ovchinnikova G."/>
            <person name="Beliaev A.S."/>
            <person name="Richardson P."/>
        </authorList>
    </citation>
    <scope>NUCLEOTIDE SEQUENCE</scope>
    <source>
        <strain evidence="4">2CP-1</strain>
    </source>
</reference>
<dbReference type="InterPro" id="IPR024654">
    <property type="entry name" value="Calcineurin-like_PHP_lpxH"/>
</dbReference>
<dbReference type="NCBIfam" id="TIGR00040">
    <property type="entry name" value="yfcE"/>
    <property type="match status" value="1"/>
</dbReference>
<evidence type="ECO:0000313" key="4">
    <source>
        <dbReference type="EMBL" id="ACL65787.1"/>
    </source>
</evidence>
<dbReference type="SUPFAM" id="SSF56300">
    <property type="entry name" value="Metallo-dependent phosphatases"/>
    <property type="match status" value="1"/>
</dbReference>
<organism evidence="4 5">
    <name type="scientific">Anaeromyxobacter dehalogenans (strain ATCC BAA-258 / DSM 21875 / 2CP-1)</name>
    <dbReference type="NCBI Taxonomy" id="455488"/>
    <lineage>
        <taxon>Bacteria</taxon>
        <taxon>Pseudomonadati</taxon>
        <taxon>Myxococcota</taxon>
        <taxon>Myxococcia</taxon>
        <taxon>Myxococcales</taxon>
        <taxon>Cystobacterineae</taxon>
        <taxon>Anaeromyxobacteraceae</taxon>
        <taxon>Anaeromyxobacter</taxon>
    </lineage>
</organism>
<evidence type="ECO:0000256" key="1">
    <source>
        <dbReference type="ARBA" id="ARBA00008950"/>
    </source>
</evidence>
<dbReference type="RefSeq" id="WP_012633588.1">
    <property type="nucleotide sequence ID" value="NC_011891.1"/>
</dbReference>
<dbReference type="EC" id="3.1.4.-" evidence="2"/>
<dbReference type="EMBL" id="CP001359">
    <property type="protein sequence ID" value="ACL65787.1"/>
    <property type="molecule type" value="Genomic_DNA"/>
</dbReference>
<dbReference type="InterPro" id="IPR029052">
    <property type="entry name" value="Metallo-depent_PP-like"/>
</dbReference>
<dbReference type="Gene3D" id="3.60.21.10">
    <property type="match status" value="1"/>
</dbReference>
<proteinExistence type="inferred from homology"/>
<dbReference type="GO" id="GO:0046872">
    <property type="term" value="F:metal ion binding"/>
    <property type="evidence" value="ECO:0007669"/>
    <property type="project" value="UniProtKB-KW"/>
</dbReference>
<protein>
    <recommendedName>
        <fullName evidence="2">Phosphoesterase</fullName>
        <ecNumber evidence="2">3.1.4.-</ecNumber>
    </recommendedName>
</protein>
<comment type="cofactor">
    <cofactor evidence="2">
        <name>a divalent metal cation</name>
        <dbReference type="ChEBI" id="CHEBI:60240"/>
    </cofactor>
</comment>
<dbReference type="Pfam" id="PF12850">
    <property type="entry name" value="Metallophos_2"/>
    <property type="match status" value="1"/>
</dbReference>
<dbReference type="Proteomes" id="UP000007089">
    <property type="component" value="Chromosome"/>
</dbReference>
<dbReference type="KEGG" id="acp:A2cp1_2449"/>
<evidence type="ECO:0000313" key="5">
    <source>
        <dbReference type="Proteomes" id="UP000007089"/>
    </source>
</evidence>
<dbReference type="InterPro" id="IPR000979">
    <property type="entry name" value="Phosphodiesterase_MJ0936/Vps29"/>
</dbReference>
<dbReference type="GO" id="GO:0016787">
    <property type="term" value="F:hydrolase activity"/>
    <property type="evidence" value="ECO:0007669"/>
    <property type="project" value="UniProtKB-UniRule"/>
</dbReference>
<keyword evidence="2" id="KW-0479">Metal-binding</keyword>
<feature type="domain" description="Calcineurin-like phosphoesterase" evidence="3">
    <location>
        <begin position="1"/>
        <end position="146"/>
    </location>
</feature>
<keyword evidence="5" id="KW-1185">Reference proteome</keyword>
<evidence type="ECO:0000256" key="2">
    <source>
        <dbReference type="RuleBase" id="RU362039"/>
    </source>
</evidence>
<name>B8JBG0_ANAD2</name>